<evidence type="ECO:0000313" key="3">
    <source>
        <dbReference type="EMBL" id="KMS93659.1"/>
    </source>
</evidence>
<keyword evidence="1" id="KW-0862">Zinc</keyword>
<dbReference type="SMART" id="SM00184">
    <property type="entry name" value="RING"/>
    <property type="match status" value="1"/>
</dbReference>
<dbReference type="EMBL" id="KQ100287">
    <property type="protein sequence ID" value="KMS93659.1"/>
    <property type="molecule type" value="Genomic_DNA"/>
</dbReference>
<protein>
    <recommendedName>
        <fullName evidence="2">RING-type domain-containing protein</fullName>
    </recommendedName>
</protein>
<evidence type="ECO:0000259" key="2">
    <source>
        <dbReference type="PROSITE" id="PS50089"/>
    </source>
</evidence>
<name>A0A0J8AXV0_BETVV</name>
<feature type="non-terminal residue" evidence="3">
    <location>
        <position position="1"/>
    </location>
</feature>
<dbReference type="Gramene" id="KMS93659">
    <property type="protein sequence ID" value="KMS93659"/>
    <property type="gene ID" value="BVRB_029240"/>
</dbReference>
<dbReference type="PROSITE" id="PS50089">
    <property type="entry name" value="ZF_RING_2"/>
    <property type="match status" value="1"/>
</dbReference>
<dbReference type="GO" id="GO:0008270">
    <property type="term" value="F:zinc ion binding"/>
    <property type="evidence" value="ECO:0007669"/>
    <property type="project" value="UniProtKB-KW"/>
</dbReference>
<feature type="domain" description="RING-type" evidence="2">
    <location>
        <begin position="110"/>
        <end position="159"/>
    </location>
</feature>
<keyword evidence="4" id="KW-1185">Reference proteome</keyword>
<dbReference type="InterPro" id="IPR048749">
    <property type="entry name" value="SLX1_C"/>
</dbReference>
<dbReference type="InterPro" id="IPR001841">
    <property type="entry name" value="Znf_RING"/>
</dbReference>
<evidence type="ECO:0000313" key="4">
    <source>
        <dbReference type="Proteomes" id="UP000035740"/>
    </source>
</evidence>
<dbReference type="Pfam" id="PF21202">
    <property type="entry name" value="SLX1_C"/>
    <property type="match status" value="1"/>
</dbReference>
<dbReference type="SUPFAM" id="SSF57850">
    <property type="entry name" value="RING/U-box"/>
    <property type="match status" value="1"/>
</dbReference>
<dbReference type="Proteomes" id="UP000035740">
    <property type="component" value="Unassembled WGS sequence"/>
</dbReference>
<accession>A0A0J8AXV0</accession>
<dbReference type="InterPro" id="IPR013083">
    <property type="entry name" value="Znf_RING/FYVE/PHD"/>
</dbReference>
<keyword evidence="1" id="KW-0863">Zinc-finger</keyword>
<dbReference type="Gene3D" id="3.30.40.10">
    <property type="entry name" value="Zinc/RING finger domain, C3HC4 (zinc finger)"/>
    <property type="match status" value="1"/>
</dbReference>
<keyword evidence="1" id="KW-0479">Metal-binding</keyword>
<organism evidence="3 4">
    <name type="scientific">Beta vulgaris subsp. vulgaris</name>
    <name type="common">Beet</name>
    <dbReference type="NCBI Taxonomy" id="3555"/>
    <lineage>
        <taxon>Eukaryota</taxon>
        <taxon>Viridiplantae</taxon>
        <taxon>Streptophyta</taxon>
        <taxon>Embryophyta</taxon>
        <taxon>Tracheophyta</taxon>
        <taxon>Spermatophyta</taxon>
        <taxon>Magnoliopsida</taxon>
        <taxon>eudicotyledons</taxon>
        <taxon>Gunneridae</taxon>
        <taxon>Pentapetalae</taxon>
        <taxon>Caryophyllales</taxon>
        <taxon>Chenopodiaceae</taxon>
        <taxon>Betoideae</taxon>
        <taxon>Beta</taxon>
    </lineage>
</organism>
<gene>
    <name evidence="3" type="ORF">BVRB_029240</name>
</gene>
<sequence>QWRLLTDDVVGAACLLRFYDDVSEITLTLLKRLVRLRTCRVVEWLFSLWDPWGYLKWTASNWAREMRRFLRSYDGTLEWQTLRRADFAQLAFWLDTPFGKLDRPRQNSACRICQQEFAGEQQVSCWQTRCGYGFHQDCLAAAIVNVVNRGQIPRCPVCKEIWTRSRTWEIVDGGFEPPIPAKYLHVLAEKSGRAEKSGGLPFSRRLTAR</sequence>
<evidence type="ECO:0000256" key="1">
    <source>
        <dbReference type="PROSITE-ProRule" id="PRU00175"/>
    </source>
</evidence>
<proteinExistence type="predicted"/>
<dbReference type="AlphaFoldDB" id="A0A0J8AXV0"/>
<reference evidence="3 4" key="1">
    <citation type="journal article" date="2014" name="Nature">
        <title>The genome of the recently domesticated crop plant sugar beet (Beta vulgaris).</title>
        <authorList>
            <person name="Dohm J.C."/>
            <person name="Minoche A.E."/>
            <person name="Holtgrawe D."/>
            <person name="Capella-Gutierrez S."/>
            <person name="Zakrzewski F."/>
            <person name="Tafer H."/>
            <person name="Rupp O."/>
            <person name="Sorensen T.R."/>
            <person name="Stracke R."/>
            <person name="Reinhardt R."/>
            <person name="Goesmann A."/>
            <person name="Kraft T."/>
            <person name="Schulz B."/>
            <person name="Stadler P.F."/>
            <person name="Schmidt T."/>
            <person name="Gabaldon T."/>
            <person name="Lehrach H."/>
            <person name="Weisshaar B."/>
            <person name="Himmelbauer H."/>
        </authorList>
    </citation>
    <scope>NUCLEOTIDE SEQUENCE [LARGE SCALE GENOMIC DNA]</scope>
    <source>
        <tissue evidence="3">Taproot</tissue>
    </source>
</reference>